<organism evidence="1 2">
    <name type="scientific">Arctium lappa</name>
    <name type="common">Greater burdock</name>
    <name type="synonym">Lappa major</name>
    <dbReference type="NCBI Taxonomy" id="4217"/>
    <lineage>
        <taxon>Eukaryota</taxon>
        <taxon>Viridiplantae</taxon>
        <taxon>Streptophyta</taxon>
        <taxon>Embryophyta</taxon>
        <taxon>Tracheophyta</taxon>
        <taxon>Spermatophyta</taxon>
        <taxon>Magnoliopsida</taxon>
        <taxon>eudicotyledons</taxon>
        <taxon>Gunneridae</taxon>
        <taxon>Pentapetalae</taxon>
        <taxon>asterids</taxon>
        <taxon>campanulids</taxon>
        <taxon>Asterales</taxon>
        <taxon>Asteraceae</taxon>
        <taxon>Carduoideae</taxon>
        <taxon>Cardueae</taxon>
        <taxon>Arctiinae</taxon>
        <taxon>Arctium</taxon>
    </lineage>
</organism>
<reference evidence="2" key="1">
    <citation type="journal article" date="2022" name="Mol. Ecol. Resour.">
        <title>The genomes of chicory, endive, great burdock and yacon provide insights into Asteraceae palaeo-polyploidization history and plant inulin production.</title>
        <authorList>
            <person name="Fan W."/>
            <person name="Wang S."/>
            <person name="Wang H."/>
            <person name="Wang A."/>
            <person name="Jiang F."/>
            <person name="Liu H."/>
            <person name="Zhao H."/>
            <person name="Xu D."/>
            <person name="Zhang Y."/>
        </authorList>
    </citation>
    <scope>NUCLEOTIDE SEQUENCE [LARGE SCALE GENOMIC DNA]</scope>
    <source>
        <strain evidence="2">cv. Niubang</strain>
    </source>
</reference>
<keyword evidence="2" id="KW-1185">Reference proteome</keyword>
<accession>A0ACB8XIY6</accession>
<gene>
    <name evidence="1" type="ORF">L6452_42690</name>
</gene>
<evidence type="ECO:0000313" key="2">
    <source>
        <dbReference type="Proteomes" id="UP001055879"/>
    </source>
</evidence>
<dbReference type="Proteomes" id="UP001055879">
    <property type="component" value="Linkage Group LG17"/>
</dbReference>
<name>A0ACB8XIY6_ARCLA</name>
<comment type="caution">
    <text evidence="1">The sequence shown here is derived from an EMBL/GenBank/DDBJ whole genome shotgun (WGS) entry which is preliminary data.</text>
</comment>
<proteinExistence type="predicted"/>
<evidence type="ECO:0000313" key="1">
    <source>
        <dbReference type="EMBL" id="KAI3667624.1"/>
    </source>
</evidence>
<dbReference type="EMBL" id="CM042063">
    <property type="protein sequence ID" value="KAI3667624.1"/>
    <property type="molecule type" value="Genomic_DNA"/>
</dbReference>
<sequence length="148" mass="16528">MDMDGFQTITRKSSQKAHASSSKGQQENQKKDKDNQSSLESGKLSTENLKSKSKVPSHKEYRSVQKKNTPQDPGSSSLSSLIYVAYSKPMDAFFEHDELIDEMDVIEVESDDGDTARFLTNDPMPSQDNPVSTPEPERMDSTPSHVSR</sequence>
<reference evidence="1 2" key="2">
    <citation type="journal article" date="2022" name="Mol. Ecol. Resour.">
        <title>The genomes of chicory, endive, great burdock and yacon provide insights into Asteraceae paleo-polyploidization history and plant inulin production.</title>
        <authorList>
            <person name="Fan W."/>
            <person name="Wang S."/>
            <person name="Wang H."/>
            <person name="Wang A."/>
            <person name="Jiang F."/>
            <person name="Liu H."/>
            <person name="Zhao H."/>
            <person name="Xu D."/>
            <person name="Zhang Y."/>
        </authorList>
    </citation>
    <scope>NUCLEOTIDE SEQUENCE [LARGE SCALE GENOMIC DNA]</scope>
    <source>
        <strain evidence="2">cv. Niubang</strain>
    </source>
</reference>
<protein>
    <submittedName>
        <fullName evidence="1">Uncharacterized protein</fullName>
    </submittedName>
</protein>